<evidence type="ECO:0000313" key="3">
    <source>
        <dbReference type="EMBL" id="EPX86415.1"/>
    </source>
</evidence>
<dbReference type="EMBL" id="AOLV01000010">
    <property type="protein sequence ID" value="EPX86415.1"/>
    <property type="molecule type" value="Genomic_DNA"/>
</dbReference>
<keyword evidence="1" id="KW-0812">Transmembrane</keyword>
<comment type="caution">
    <text evidence="3">The sequence shown here is derived from an EMBL/GenBank/DDBJ whole genome shotgun (WGS) entry which is preliminary data.</text>
</comment>
<keyword evidence="4" id="KW-1185">Reference proteome</keyword>
<evidence type="ECO:0000259" key="2">
    <source>
        <dbReference type="Pfam" id="PF14378"/>
    </source>
</evidence>
<feature type="transmembrane region" description="Helical" evidence="1">
    <location>
        <begin position="54"/>
        <end position="75"/>
    </location>
</feature>
<dbReference type="Pfam" id="PF14378">
    <property type="entry name" value="PAP2_3"/>
    <property type="match status" value="1"/>
</dbReference>
<feature type="transmembrane region" description="Helical" evidence="1">
    <location>
        <begin position="144"/>
        <end position="165"/>
    </location>
</feature>
<protein>
    <submittedName>
        <fullName evidence="3">PAP2 superfamily</fullName>
    </submittedName>
</protein>
<gene>
    <name evidence="3" type="ORF">ruthe_01230</name>
</gene>
<dbReference type="Proteomes" id="UP000015346">
    <property type="component" value="Unassembled WGS sequence"/>
</dbReference>
<dbReference type="AlphaFoldDB" id="S9S8B5"/>
<proteinExistence type="predicted"/>
<name>S9S8B5_9RHOB</name>
<dbReference type="OrthoDB" id="7584858at2"/>
<evidence type="ECO:0000256" key="1">
    <source>
        <dbReference type="SAM" id="Phobius"/>
    </source>
</evidence>
<dbReference type="GO" id="GO:0016020">
    <property type="term" value="C:membrane"/>
    <property type="evidence" value="ECO:0007669"/>
    <property type="project" value="UniProtKB-SubCell"/>
</dbReference>
<feature type="transmembrane region" description="Helical" evidence="1">
    <location>
        <begin position="29"/>
        <end position="47"/>
    </location>
</feature>
<keyword evidence="1" id="KW-0472">Membrane</keyword>
<dbReference type="HOGENOM" id="CLU_052944_0_0_5"/>
<reference evidence="3 4" key="1">
    <citation type="journal article" date="2013" name="Stand. Genomic Sci.">
        <title>Genome sequence of the reddish-pigmented Rubellimicrobium thermophilum type strain (DSM 16684(T)), a member of the Roseobacter clade.</title>
        <authorList>
            <person name="Fiebig A."/>
            <person name="Riedel T."/>
            <person name="Gronow S."/>
            <person name="Petersen J."/>
            <person name="Klenk H.P."/>
            <person name="Goker M."/>
        </authorList>
    </citation>
    <scope>NUCLEOTIDE SEQUENCE [LARGE SCALE GENOMIC DNA]</scope>
    <source>
        <strain evidence="3 4">DSM 16684</strain>
    </source>
</reference>
<accession>S9S8B5</accession>
<feature type="transmembrane region" description="Helical" evidence="1">
    <location>
        <begin position="238"/>
        <end position="258"/>
    </location>
</feature>
<feature type="transmembrane region" description="Helical" evidence="1">
    <location>
        <begin position="206"/>
        <end position="231"/>
    </location>
</feature>
<dbReference type="RefSeq" id="WP_021097323.1">
    <property type="nucleotide sequence ID" value="NZ_KE557320.1"/>
</dbReference>
<organism evidence="3 4">
    <name type="scientific">Rubellimicrobium thermophilum DSM 16684</name>
    <dbReference type="NCBI Taxonomy" id="1123069"/>
    <lineage>
        <taxon>Bacteria</taxon>
        <taxon>Pseudomonadati</taxon>
        <taxon>Pseudomonadota</taxon>
        <taxon>Alphaproteobacteria</taxon>
        <taxon>Rhodobacterales</taxon>
        <taxon>Roseobacteraceae</taxon>
        <taxon>Rubellimicrobium</taxon>
    </lineage>
</organism>
<dbReference type="InterPro" id="IPR026841">
    <property type="entry name" value="Aur1/Ipt1"/>
</dbReference>
<feature type="transmembrane region" description="Helical" evidence="1">
    <location>
        <begin position="119"/>
        <end position="137"/>
    </location>
</feature>
<dbReference type="STRING" id="1123069.ruthe_01230"/>
<feature type="domain" description="Inositolphosphotransferase Aur1/Ipt1" evidence="2">
    <location>
        <begin position="90"/>
        <end position="273"/>
    </location>
</feature>
<evidence type="ECO:0000313" key="4">
    <source>
        <dbReference type="Proteomes" id="UP000015346"/>
    </source>
</evidence>
<keyword evidence="1" id="KW-1133">Transmembrane helix</keyword>
<sequence length="287" mass="30299">MLLTIAALGLIAVLGAATGQQVAWASIASSHRLNLILLVVAFILRALRRAEGWALALIAVALFRLLGTTLIHLSYFRFPFGEATGDLLLERVDALMGYSWPAAVALAADWPAIARPLAAVYHSSIPQLALVVVVLAATGRHLALHRFMVTSALTLAGTYAIWALMPTLGPAVLHPVDPAVAESIRLVVNERYVAAMLSLAQDGPGVIGAGPLIGAVAFPSFHMIMACLATWSLRGTVLGWPVFALNLLVVPATLLHGGHHLVDLVGGLLLFALCVRVAARLVPEPRP</sequence>
<feature type="transmembrane region" description="Helical" evidence="1">
    <location>
        <begin position="264"/>
        <end position="282"/>
    </location>
</feature>